<dbReference type="GO" id="GO:0003677">
    <property type="term" value="F:DNA binding"/>
    <property type="evidence" value="ECO:0007669"/>
    <property type="project" value="UniProtKB-UniRule"/>
</dbReference>
<keyword evidence="6" id="KW-1185">Reference proteome</keyword>
<evidence type="ECO:0000313" key="6">
    <source>
        <dbReference type="Proteomes" id="UP000019030"/>
    </source>
</evidence>
<evidence type="ECO:0000256" key="1">
    <source>
        <dbReference type="ARBA" id="ARBA00023125"/>
    </source>
</evidence>
<evidence type="ECO:0000259" key="4">
    <source>
        <dbReference type="PROSITE" id="PS51755"/>
    </source>
</evidence>
<evidence type="ECO:0000256" key="3">
    <source>
        <dbReference type="SAM" id="Phobius"/>
    </source>
</evidence>
<dbReference type="KEGG" id="sfo:Z042_08640"/>
<dbReference type="InterPro" id="IPR016032">
    <property type="entry name" value="Sig_transdc_resp-reg_C-effctor"/>
</dbReference>
<dbReference type="Proteomes" id="UP000019030">
    <property type="component" value="Chromosome"/>
</dbReference>
<dbReference type="AlphaFoldDB" id="W0L7F8"/>
<evidence type="ECO:0000256" key="2">
    <source>
        <dbReference type="PROSITE-ProRule" id="PRU01091"/>
    </source>
</evidence>
<sequence>MNKRYSFVNNWLIDIPSGTILHLTTGEHKRLGEYQLKLLDVLAREAGRLITKDELTSLVWEGRIIGNNSLPNAIHALRVALEDDGKQQKIIKTIPKKGYLLEPEYCHYVEKEEEDNGEFGSENSFESLIDKAFYGDGSLSECLMEGGKQCPPSELIDHEIALLPTSTAVHVLQQRIIFFLLLLLTALCSIAIMFWLVKHHREDPLIVKEIQDNVYSNIRLYAIDYKDNPSWGKSYVYNRLKDTFYTLNEQLKMEKITMDIYFMSEGQTLNATFKLSNDCDQKTLVMTIYHWRIVQSLLSNLIKNETGRKINELSTCETKE</sequence>
<dbReference type="PATRIC" id="fig|1441930.4.peg.1719"/>
<dbReference type="InterPro" id="IPR001867">
    <property type="entry name" value="OmpR/PhoB-type_DNA-bd"/>
</dbReference>
<dbReference type="HOGENOM" id="CLU_080379_0_0_6"/>
<dbReference type="SUPFAM" id="SSF46894">
    <property type="entry name" value="C-terminal effector domain of the bipartite response regulators"/>
    <property type="match status" value="1"/>
</dbReference>
<dbReference type="STRING" id="1441930.Z042_08640"/>
<gene>
    <name evidence="5" type="ORF">Z042_08640</name>
</gene>
<keyword evidence="3" id="KW-0472">Membrane</keyword>
<dbReference type="InterPro" id="IPR036388">
    <property type="entry name" value="WH-like_DNA-bd_sf"/>
</dbReference>
<feature type="domain" description="OmpR/PhoB-type" evidence="4">
    <location>
        <begin position="2"/>
        <end position="103"/>
    </location>
</feature>
<proteinExistence type="predicted"/>
<name>W0L7F8_9GAMM</name>
<dbReference type="EMBL" id="CP007044">
    <property type="protein sequence ID" value="AHG19681.1"/>
    <property type="molecule type" value="Genomic_DNA"/>
</dbReference>
<dbReference type="PROSITE" id="PS51755">
    <property type="entry name" value="OMPR_PHOB"/>
    <property type="match status" value="1"/>
</dbReference>
<evidence type="ECO:0000313" key="5">
    <source>
        <dbReference type="EMBL" id="AHG19681.1"/>
    </source>
</evidence>
<dbReference type="GO" id="GO:0000160">
    <property type="term" value="P:phosphorelay signal transduction system"/>
    <property type="evidence" value="ECO:0007669"/>
    <property type="project" value="InterPro"/>
</dbReference>
<dbReference type="Gene3D" id="1.10.10.10">
    <property type="entry name" value="Winged helix-like DNA-binding domain superfamily/Winged helix DNA-binding domain"/>
    <property type="match status" value="1"/>
</dbReference>
<keyword evidence="3" id="KW-0812">Transmembrane</keyword>
<dbReference type="Pfam" id="PF00486">
    <property type="entry name" value="Trans_reg_C"/>
    <property type="match status" value="1"/>
</dbReference>
<dbReference type="eggNOG" id="COG3710">
    <property type="taxonomic scope" value="Bacteria"/>
</dbReference>
<dbReference type="SMART" id="SM00862">
    <property type="entry name" value="Trans_reg_C"/>
    <property type="match status" value="1"/>
</dbReference>
<feature type="transmembrane region" description="Helical" evidence="3">
    <location>
        <begin position="176"/>
        <end position="197"/>
    </location>
</feature>
<protein>
    <recommendedName>
        <fullName evidence="4">OmpR/PhoB-type domain-containing protein</fullName>
    </recommendedName>
</protein>
<reference evidence="5 6" key="1">
    <citation type="submission" date="2014-01" db="EMBL/GenBank/DDBJ databases">
        <title>Isolation of Serratia multitudinisentens RB-25 from Ex-Landfill site.</title>
        <authorList>
            <person name="Robson E.H.J."/>
        </authorList>
    </citation>
    <scope>NUCLEOTIDE SEQUENCE [LARGE SCALE GENOMIC DNA]</scope>
    <source>
        <strain evidence="5 6">RB-25</strain>
    </source>
</reference>
<dbReference type="RefSeq" id="WP_024911190.1">
    <property type="nucleotide sequence ID" value="NZ_CP007044.2"/>
</dbReference>
<keyword evidence="3" id="KW-1133">Transmembrane helix</keyword>
<organism evidence="5 6">
    <name type="scientific">Chania multitudinisentens RB-25</name>
    <dbReference type="NCBI Taxonomy" id="1441930"/>
    <lineage>
        <taxon>Bacteria</taxon>
        <taxon>Pseudomonadati</taxon>
        <taxon>Pseudomonadota</taxon>
        <taxon>Gammaproteobacteria</taxon>
        <taxon>Enterobacterales</taxon>
        <taxon>Yersiniaceae</taxon>
        <taxon>Chania</taxon>
    </lineage>
</organism>
<accession>W0L7F8</accession>
<dbReference type="CDD" id="cd00383">
    <property type="entry name" value="trans_reg_C"/>
    <property type="match status" value="1"/>
</dbReference>
<keyword evidence="1 2" id="KW-0238">DNA-binding</keyword>
<feature type="DNA-binding region" description="OmpR/PhoB-type" evidence="2">
    <location>
        <begin position="2"/>
        <end position="103"/>
    </location>
</feature>
<dbReference type="GO" id="GO:0006355">
    <property type="term" value="P:regulation of DNA-templated transcription"/>
    <property type="evidence" value="ECO:0007669"/>
    <property type="project" value="InterPro"/>
</dbReference>
<dbReference type="OrthoDB" id="799930at2"/>
<reference evidence="5 6" key="2">
    <citation type="submission" date="2015-03" db="EMBL/GenBank/DDBJ databases">
        <authorList>
            <person name="Chan K.-G."/>
        </authorList>
    </citation>
    <scope>NUCLEOTIDE SEQUENCE [LARGE SCALE GENOMIC DNA]</scope>
    <source>
        <strain evidence="5 6">RB-25</strain>
    </source>
</reference>